<dbReference type="PROSITE" id="PS00893">
    <property type="entry name" value="NUDIX_BOX"/>
    <property type="match status" value="1"/>
</dbReference>
<organism evidence="5 6">
    <name type="scientific">Halobacillus mangrovi</name>
    <dbReference type="NCBI Taxonomy" id="402384"/>
    <lineage>
        <taxon>Bacteria</taxon>
        <taxon>Bacillati</taxon>
        <taxon>Bacillota</taxon>
        <taxon>Bacilli</taxon>
        <taxon>Bacillales</taxon>
        <taxon>Bacillaceae</taxon>
        <taxon>Halobacillus</taxon>
    </lineage>
</organism>
<feature type="domain" description="Nudix hydrolase" evidence="4">
    <location>
        <begin position="16"/>
        <end position="148"/>
    </location>
</feature>
<keyword evidence="6" id="KW-1185">Reference proteome</keyword>
<dbReference type="RefSeq" id="WP_085027831.1">
    <property type="nucleotide sequence ID" value="NZ_CP020772.1"/>
</dbReference>
<comment type="similarity">
    <text evidence="3">Belongs to the Nudix hydrolase family.</text>
</comment>
<evidence type="ECO:0000259" key="4">
    <source>
        <dbReference type="PROSITE" id="PS51462"/>
    </source>
</evidence>
<dbReference type="Gene3D" id="3.90.79.10">
    <property type="entry name" value="Nucleoside Triphosphate Pyrophosphohydrolase"/>
    <property type="match status" value="1"/>
</dbReference>
<name>A0A1W5ZRG2_9BACI</name>
<sequence>MDYITYLRSMVGKEKVLMTVCGSFVFDEEGRVLLQLRSDTKEWGIPGGFMELDETVEDTARREAKEETGLNLGKLELFGVYSGPNLHKTFPNGDQVALVQILFSCRDFSGSFELNDEETLDVRFFSMDDLPENIFEKHRWFLKDLMEKNPPVIG</sequence>
<dbReference type="PROSITE" id="PS51462">
    <property type="entry name" value="NUDIX"/>
    <property type="match status" value="1"/>
</dbReference>
<proteinExistence type="inferred from homology"/>
<reference evidence="5 6" key="1">
    <citation type="submission" date="2017-04" db="EMBL/GenBank/DDBJ databases">
        <title>The whole genome sequencing and assembly of Halobacillus mangrovi strain.</title>
        <authorList>
            <person name="Lee S.-J."/>
            <person name="Park M.-K."/>
            <person name="Kim J.-Y."/>
            <person name="Lee Y.-J."/>
            <person name="Yi H."/>
            <person name="Bahn Y.-S."/>
            <person name="Kim J.F."/>
            <person name="Lee D.-W."/>
        </authorList>
    </citation>
    <scope>NUCLEOTIDE SEQUENCE [LARGE SCALE GENOMIC DNA]</scope>
    <source>
        <strain evidence="5 6">KTB 131</strain>
    </source>
</reference>
<dbReference type="Proteomes" id="UP000192527">
    <property type="component" value="Chromosome"/>
</dbReference>
<dbReference type="PRINTS" id="PR00502">
    <property type="entry name" value="NUDIXFAMILY"/>
</dbReference>
<dbReference type="InterPro" id="IPR020084">
    <property type="entry name" value="NUDIX_hydrolase_CS"/>
</dbReference>
<accession>A0A1W5ZRG2</accession>
<dbReference type="PANTHER" id="PTHR43046:SF2">
    <property type="entry name" value="8-OXO-DGTP DIPHOSPHATASE-RELATED"/>
    <property type="match status" value="1"/>
</dbReference>
<keyword evidence="2 3" id="KW-0378">Hydrolase</keyword>
<comment type="cofactor">
    <cofactor evidence="1">
        <name>Mg(2+)</name>
        <dbReference type="ChEBI" id="CHEBI:18420"/>
    </cofactor>
</comment>
<evidence type="ECO:0000313" key="5">
    <source>
        <dbReference type="EMBL" id="ARI75872.1"/>
    </source>
</evidence>
<dbReference type="AlphaFoldDB" id="A0A1W5ZRG2"/>
<dbReference type="STRING" id="402384.HM131_03085"/>
<evidence type="ECO:0000256" key="2">
    <source>
        <dbReference type="ARBA" id="ARBA00022801"/>
    </source>
</evidence>
<evidence type="ECO:0000313" key="6">
    <source>
        <dbReference type="Proteomes" id="UP000192527"/>
    </source>
</evidence>
<protein>
    <submittedName>
        <fullName evidence="5">Phosphohydrolase</fullName>
    </submittedName>
</protein>
<dbReference type="InterPro" id="IPR020476">
    <property type="entry name" value="Nudix_hydrolase"/>
</dbReference>
<dbReference type="Pfam" id="PF00293">
    <property type="entry name" value="NUDIX"/>
    <property type="match status" value="1"/>
</dbReference>
<dbReference type="PANTHER" id="PTHR43046">
    <property type="entry name" value="GDP-MANNOSE MANNOSYL HYDROLASE"/>
    <property type="match status" value="1"/>
</dbReference>
<evidence type="ECO:0000256" key="1">
    <source>
        <dbReference type="ARBA" id="ARBA00001946"/>
    </source>
</evidence>
<gene>
    <name evidence="5" type="ORF">HM131_03085</name>
</gene>
<dbReference type="InterPro" id="IPR015797">
    <property type="entry name" value="NUDIX_hydrolase-like_dom_sf"/>
</dbReference>
<dbReference type="InterPro" id="IPR000086">
    <property type="entry name" value="NUDIX_hydrolase_dom"/>
</dbReference>
<dbReference type="CDD" id="cd04677">
    <property type="entry name" value="NUDIX_Hydrolase"/>
    <property type="match status" value="1"/>
</dbReference>
<dbReference type="EMBL" id="CP020772">
    <property type="protein sequence ID" value="ARI75872.1"/>
    <property type="molecule type" value="Genomic_DNA"/>
</dbReference>
<dbReference type="SUPFAM" id="SSF55811">
    <property type="entry name" value="Nudix"/>
    <property type="match status" value="1"/>
</dbReference>
<dbReference type="KEGG" id="hmn:HM131_03085"/>
<dbReference type="OrthoDB" id="9787476at2"/>
<evidence type="ECO:0000256" key="3">
    <source>
        <dbReference type="RuleBase" id="RU003476"/>
    </source>
</evidence>
<dbReference type="GO" id="GO:0016787">
    <property type="term" value="F:hydrolase activity"/>
    <property type="evidence" value="ECO:0007669"/>
    <property type="project" value="UniProtKB-KW"/>
</dbReference>